<dbReference type="EMBL" id="BART01027605">
    <property type="protein sequence ID" value="GAG95104.1"/>
    <property type="molecule type" value="Genomic_DNA"/>
</dbReference>
<sequence length="227" mass="24696">MAKELLKGNEAIAEAAVRAGLEAYFGYPITPQTEILEWLSKRMPDLGRTFLQAESELAAINMVYGAACTGARVMTSSSSPGISLMMEGISYIAGTEVPVVLIDVMRAGPGLGNIAPAQGDYNQIVHGGGHGDFRPIVLAPASIQESIDITVEAFDLAEKYRTVVVVLIDGSIGQMMEPAELPPMQPVIHRQPEWAVSGAKDRERRVLSSIYIDPDEEEQINFRLLRR</sequence>
<evidence type="ECO:0000256" key="1">
    <source>
        <dbReference type="ARBA" id="ARBA00023002"/>
    </source>
</evidence>
<feature type="non-terminal residue" evidence="3">
    <location>
        <position position="227"/>
    </location>
</feature>
<evidence type="ECO:0000259" key="2">
    <source>
        <dbReference type="Pfam" id="PF01855"/>
    </source>
</evidence>
<keyword evidence="1" id="KW-0560">Oxidoreductase</keyword>
<dbReference type="Pfam" id="PF01855">
    <property type="entry name" value="POR_N"/>
    <property type="match status" value="1"/>
</dbReference>
<name>X1BGR2_9ZZZZ</name>
<dbReference type="PANTHER" id="PTHR43088:SF1">
    <property type="entry name" value="SUBUNIT OF PYRUVATE:FLAVODOXIN OXIDOREDUCTASE"/>
    <property type="match status" value="1"/>
</dbReference>
<proteinExistence type="predicted"/>
<dbReference type="SUPFAM" id="SSF52518">
    <property type="entry name" value="Thiamin diphosphate-binding fold (THDP-binding)"/>
    <property type="match status" value="1"/>
</dbReference>
<feature type="domain" description="Pyruvate flavodoxin/ferredoxin oxidoreductase pyrimidine binding" evidence="2">
    <location>
        <begin position="14"/>
        <end position="186"/>
    </location>
</feature>
<dbReference type="PANTHER" id="PTHR43088">
    <property type="entry name" value="SUBUNIT OF PYRUVATE:FLAVODOXIN OXIDOREDUCTASE-RELATED"/>
    <property type="match status" value="1"/>
</dbReference>
<accession>X1BGR2</accession>
<evidence type="ECO:0000313" key="3">
    <source>
        <dbReference type="EMBL" id="GAG95104.1"/>
    </source>
</evidence>
<comment type="caution">
    <text evidence="3">The sequence shown here is derived from an EMBL/GenBank/DDBJ whole genome shotgun (WGS) entry which is preliminary data.</text>
</comment>
<gene>
    <name evidence="3" type="ORF">S01H4_48903</name>
</gene>
<dbReference type="InterPro" id="IPR002880">
    <property type="entry name" value="Pyrv_Fd/Flavodoxin_OxRdtase_N"/>
</dbReference>
<dbReference type="CDD" id="cd07034">
    <property type="entry name" value="TPP_PYR_PFOR_IOR-alpha_like"/>
    <property type="match status" value="1"/>
</dbReference>
<organism evidence="3">
    <name type="scientific">marine sediment metagenome</name>
    <dbReference type="NCBI Taxonomy" id="412755"/>
    <lineage>
        <taxon>unclassified sequences</taxon>
        <taxon>metagenomes</taxon>
        <taxon>ecological metagenomes</taxon>
    </lineage>
</organism>
<reference evidence="3" key="1">
    <citation type="journal article" date="2014" name="Front. Microbiol.">
        <title>High frequency of phylogenetically diverse reductive dehalogenase-homologous genes in deep subseafloor sedimentary metagenomes.</title>
        <authorList>
            <person name="Kawai M."/>
            <person name="Futagami T."/>
            <person name="Toyoda A."/>
            <person name="Takaki Y."/>
            <person name="Nishi S."/>
            <person name="Hori S."/>
            <person name="Arai W."/>
            <person name="Tsubouchi T."/>
            <person name="Morono Y."/>
            <person name="Uchiyama I."/>
            <person name="Ito T."/>
            <person name="Fujiyama A."/>
            <person name="Inagaki F."/>
            <person name="Takami H."/>
        </authorList>
    </citation>
    <scope>NUCLEOTIDE SEQUENCE</scope>
    <source>
        <strain evidence="3">Expedition CK06-06</strain>
    </source>
</reference>
<dbReference type="AlphaFoldDB" id="X1BGR2"/>
<protein>
    <recommendedName>
        <fullName evidence="2">Pyruvate flavodoxin/ferredoxin oxidoreductase pyrimidine binding domain-containing protein</fullName>
    </recommendedName>
</protein>
<dbReference type="GO" id="GO:0016491">
    <property type="term" value="F:oxidoreductase activity"/>
    <property type="evidence" value="ECO:0007669"/>
    <property type="project" value="UniProtKB-KW"/>
</dbReference>
<dbReference type="InterPro" id="IPR052368">
    <property type="entry name" value="2-oxoacid_oxidoreductase"/>
</dbReference>
<dbReference type="InterPro" id="IPR029061">
    <property type="entry name" value="THDP-binding"/>
</dbReference>
<dbReference type="Gene3D" id="3.40.50.970">
    <property type="match status" value="1"/>
</dbReference>